<dbReference type="GeneID" id="70686036"/>
<name>A0A897MNV1_9EURY</name>
<dbReference type="InterPro" id="IPR050834">
    <property type="entry name" value="Glycosyltransf_2"/>
</dbReference>
<evidence type="ECO:0000313" key="3">
    <source>
        <dbReference type="EMBL" id="QSG03850.1"/>
    </source>
</evidence>
<keyword evidence="1" id="KW-0472">Membrane</keyword>
<dbReference type="AlphaFoldDB" id="A0A897MNV1"/>
<dbReference type="PANTHER" id="PTHR43685:SF3">
    <property type="entry name" value="SLR2126 PROTEIN"/>
    <property type="match status" value="1"/>
</dbReference>
<evidence type="ECO:0000259" key="2">
    <source>
        <dbReference type="Pfam" id="PF00535"/>
    </source>
</evidence>
<evidence type="ECO:0000313" key="4">
    <source>
        <dbReference type="Proteomes" id="UP000663586"/>
    </source>
</evidence>
<dbReference type="InterPro" id="IPR029044">
    <property type="entry name" value="Nucleotide-diphossugar_trans"/>
</dbReference>
<organism evidence="3 4">
    <name type="scientific">Natranaeroarchaeum sulfidigenes</name>
    <dbReference type="NCBI Taxonomy" id="2784880"/>
    <lineage>
        <taxon>Archaea</taxon>
        <taxon>Methanobacteriati</taxon>
        <taxon>Methanobacteriota</taxon>
        <taxon>Stenosarchaea group</taxon>
        <taxon>Halobacteria</taxon>
        <taxon>Halobacteriales</taxon>
        <taxon>Natronoarchaeaceae</taxon>
        <taxon>Natranaeroarchaeum</taxon>
    </lineage>
</organism>
<feature type="domain" description="Glycosyltransferase 2-like" evidence="2">
    <location>
        <begin position="4"/>
        <end position="169"/>
    </location>
</feature>
<dbReference type="KEGG" id="hara:AArcS_2654"/>
<keyword evidence="1" id="KW-1133">Transmembrane helix</keyword>
<feature type="transmembrane region" description="Helical" evidence="1">
    <location>
        <begin position="283"/>
        <end position="305"/>
    </location>
</feature>
<evidence type="ECO:0000256" key="1">
    <source>
        <dbReference type="SAM" id="Phobius"/>
    </source>
</evidence>
<keyword evidence="4" id="KW-1185">Reference proteome</keyword>
<dbReference type="InterPro" id="IPR001173">
    <property type="entry name" value="Glyco_trans_2-like"/>
</dbReference>
<dbReference type="PANTHER" id="PTHR43685">
    <property type="entry name" value="GLYCOSYLTRANSFERASE"/>
    <property type="match status" value="1"/>
</dbReference>
<protein>
    <submittedName>
        <fullName evidence="3">Glycosyl transferase family 2</fullName>
    </submittedName>
</protein>
<dbReference type="SUPFAM" id="SSF53448">
    <property type="entry name" value="Nucleotide-diphospho-sugar transferases"/>
    <property type="match status" value="1"/>
</dbReference>
<keyword evidence="1" id="KW-0812">Transmembrane</keyword>
<keyword evidence="3" id="KW-0808">Transferase</keyword>
<dbReference type="EMBL" id="CP064786">
    <property type="protein sequence ID" value="QSG03850.1"/>
    <property type="molecule type" value="Genomic_DNA"/>
</dbReference>
<reference evidence="3" key="1">
    <citation type="submission" date="2020-11" db="EMBL/GenBank/DDBJ databases">
        <title>Carbohydrate-dependent, anaerobic sulfur respiration: A novel catabolism in halophilic archaea.</title>
        <authorList>
            <person name="Sorokin D.Y."/>
            <person name="Messina E."/>
            <person name="Smedile F."/>
            <person name="La Cono V."/>
            <person name="Hallsworth J.E."/>
            <person name="Yakimov M.M."/>
        </authorList>
    </citation>
    <scope>NUCLEOTIDE SEQUENCE</scope>
    <source>
        <strain evidence="3">AArc-S</strain>
    </source>
</reference>
<proteinExistence type="predicted"/>
<dbReference type="Proteomes" id="UP000663586">
    <property type="component" value="Chromosome"/>
</dbReference>
<dbReference type="GO" id="GO:0016740">
    <property type="term" value="F:transferase activity"/>
    <property type="evidence" value="ECO:0007669"/>
    <property type="project" value="UniProtKB-KW"/>
</dbReference>
<dbReference type="RefSeq" id="WP_238477891.1">
    <property type="nucleotide sequence ID" value="NZ_CP064786.1"/>
</dbReference>
<gene>
    <name evidence="3" type="ORF">AArcS_2654</name>
</gene>
<dbReference type="Gene3D" id="3.90.550.10">
    <property type="entry name" value="Spore Coat Polysaccharide Biosynthesis Protein SpsA, Chain A"/>
    <property type="match status" value="1"/>
</dbReference>
<dbReference type="CDD" id="cd00761">
    <property type="entry name" value="Glyco_tranf_GTA_type"/>
    <property type="match status" value="1"/>
</dbReference>
<accession>A0A897MNV1</accession>
<sequence>MEVSVVIAAHSMARYSELRDAVESILAQRYGQVELVLVVDGTDAVADRARREFGDRESVRVHCLPENRGVSAARTHGAELATGDVVAFLDDDAVANPDWIERLVTAYDDHGALAVGGRMTGDWRGGRPWYLPTEFDWLVGVTYPSFAEAGEEVRNTFESNLSVRRDVFLELGGFDPDLGPTAERYRHGEGAAFGERLRAEYGRGVVYAPDAVVEHTVFEYRTRPGFLARRAFQQGVSKRRLSREHTDPDRSASTEGAYLFRLLTEHVPLRLRALVTSPSLRSVGQLCALCVLTVLVGLGYLWAILEELR</sequence>
<dbReference type="Pfam" id="PF00535">
    <property type="entry name" value="Glycos_transf_2"/>
    <property type="match status" value="1"/>
</dbReference>